<dbReference type="Proteomes" id="UP000004892">
    <property type="component" value="Unassembled WGS sequence"/>
</dbReference>
<accession>H1DJA7</accession>
<comment type="caution">
    <text evidence="1">The sequence shown here is derived from an EMBL/GenBank/DDBJ whole genome shotgun (WGS) entry which is preliminary data.</text>
</comment>
<proteinExistence type="predicted"/>
<dbReference type="SUPFAM" id="SSF49265">
    <property type="entry name" value="Fibronectin type III"/>
    <property type="match status" value="1"/>
</dbReference>
<dbReference type="InterPro" id="IPR036116">
    <property type="entry name" value="FN3_sf"/>
</dbReference>
<gene>
    <name evidence="1" type="ORF">HMPREF9449_01979</name>
</gene>
<organism evidence="1 2">
    <name type="scientific">Odoribacter laneus YIT 12061</name>
    <dbReference type="NCBI Taxonomy" id="742817"/>
    <lineage>
        <taxon>Bacteria</taxon>
        <taxon>Pseudomonadati</taxon>
        <taxon>Bacteroidota</taxon>
        <taxon>Bacteroidia</taxon>
        <taxon>Bacteroidales</taxon>
        <taxon>Odoribacteraceae</taxon>
        <taxon>Odoribacter</taxon>
    </lineage>
</organism>
<dbReference type="AlphaFoldDB" id="H1DJA7"/>
<dbReference type="PATRIC" id="fig|742817.3.peg.2108"/>
<keyword evidence="2" id="KW-1185">Reference proteome</keyword>
<evidence type="ECO:0000313" key="1">
    <source>
        <dbReference type="EMBL" id="EHP46362.1"/>
    </source>
</evidence>
<evidence type="ECO:0008006" key="3">
    <source>
        <dbReference type="Google" id="ProtNLM"/>
    </source>
</evidence>
<evidence type="ECO:0000313" key="2">
    <source>
        <dbReference type="Proteomes" id="UP000004892"/>
    </source>
</evidence>
<dbReference type="eggNOG" id="ENOG5033S2F">
    <property type="taxonomic scope" value="Bacteria"/>
</dbReference>
<dbReference type="HOGENOM" id="CLU_492453_0_0_10"/>
<protein>
    <recommendedName>
        <fullName evidence="3">Fibronectin type-III domain-containing protein</fullName>
    </recommendedName>
</protein>
<dbReference type="EMBL" id="ADMC01000025">
    <property type="protein sequence ID" value="EHP46362.1"/>
    <property type="molecule type" value="Genomic_DNA"/>
</dbReference>
<reference evidence="1 2" key="1">
    <citation type="submission" date="2012-01" db="EMBL/GenBank/DDBJ databases">
        <title>The Genome Sequence of Odoribacter laneus YIT 12061.</title>
        <authorList>
            <consortium name="The Broad Institute Genome Sequencing Platform"/>
            <person name="Earl A."/>
            <person name="Ward D."/>
            <person name="Feldgarden M."/>
            <person name="Gevers D."/>
            <person name="Morotomi M."/>
            <person name="Young S.K."/>
            <person name="Zeng Q."/>
            <person name="Gargeya S."/>
            <person name="Fitzgerald M."/>
            <person name="Haas B."/>
            <person name="Abouelleil A."/>
            <person name="Alvarado L."/>
            <person name="Arachchi H.M."/>
            <person name="Berlin A."/>
            <person name="Chapman S.B."/>
            <person name="Gearin G."/>
            <person name="Goldberg J."/>
            <person name="Griggs A."/>
            <person name="Gujja S."/>
            <person name="Hansen M."/>
            <person name="Heiman D."/>
            <person name="Howarth C."/>
            <person name="Larimer J."/>
            <person name="Lui A."/>
            <person name="MacDonald P.J.P."/>
            <person name="McCowen C."/>
            <person name="Montmayeur A."/>
            <person name="Murphy C."/>
            <person name="Neiman D."/>
            <person name="Pearson M."/>
            <person name="Priest M."/>
            <person name="Roberts A."/>
            <person name="Saif S."/>
            <person name="Shea T."/>
            <person name="Sisk P."/>
            <person name="Stolte C."/>
            <person name="Sykes S."/>
            <person name="Wortman J."/>
            <person name="Nusbaum C."/>
            <person name="Birren B."/>
        </authorList>
    </citation>
    <scope>NUCLEOTIDE SEQUENCE [LARGE SCALE GENOMIC DNA]</scope>
    <source>
        <strain evidence="1 2">YIT 12061</strain>
    </source>
</reference>
<sequence>MWAIALLLGEICLFTACNDDKNDNTPFVEPTVTLTAGEVTTSTLEFAVKLEDADKCAYLYTESSASVPTVEEILASGKSVSASGKVLIEDLNASTSYRISAVATREEFTGEIVSIEMQTSAPDPTPVPNITLTEGSTTTNALTFNVTLTDAEKAAYICLEKSEGLTLPTAAEIISDGTVIPQAGEVTVSELNANTTYIIAVAAANKEVFSEVKSIEMTTDVLVTGPAVFDRQIVGAHYGDTHDTGYSEFYFVLADADATENNGVYTTTGAGRTMSFELYQFAPSNLDNITIPARTYRYNTNYGMSTFSPEKTFCMVNDGKGNITKIEFKAGTIEVKLVGSNYTITANLTTTTDEEFTASYSGTLNIENKAEVPEGLPQIEKDITGMNFIRALAKYYSYGVDNCILNLYDVEPTISGDSDYLLNAGHAVSLDLSTAVSEQMALQEGIYTASVDYDPGTYLPGYEKEFMGMVLPLGTYCEERNDNYESIYGFITGGTVTISKVATGYRLVLDFTTNKGHKISGTYEGKVEFTDKRSTESPKPITETAKALKLRRH</sequence>
<name>H1DJA7_9BACT</name>